<proteinExistence type="predicted"/>
<protein>
    <submittedName>
        <fullName evidence="2">Uncharacterized protein</fullName>
    </submittedName>
</protein>
<feature type="region of interest" description="Disordered" evidence="1">
    <location>
        <begin position="127"/>
        <end position="156"/>
    </location>
</feature>
<accession>A0A0D1Y2C0</accession>
<feature type="region of interest" description="Disordered" evidence="1">
    <location>
        <begin position="1"/>
        <end position="91"/>
    </location>
</feature>
<dbReference type="VEuPathDB" id="FungiDB:PV09_00129"/>
<feature type="compositionally biased region" description="Gly residues" evidence="1">
    <location>
        <begin position="147"/>
        <end position="156"/>
    </location>
</feature>
<gene>
    <name evidence="2" type="ORF">PV09_00129</name>
</gene>
<dbReference type="GeneID" id="27308102"/>
<evidence type="ECO:0000256" key="1">
    <source>
        <dbReference type="SAM" id="MobiDB-lite"/>
    </source>
</evidence>
<evidence type="ECO:0000313" key="3">
    <source>
        <dbReference type="Proteomes" id="UP000053259"/>
    </source>
</evidence>
<dbReference type="InParanoid" id="A0A0D1Y2C0"/>
<dbReference type="OrthoDB" id="4837859at2759"/>
<feature type="compositionally biased region" description="Basic and acidic residues" evidence="1">
    <location>
        <begin position="31"/>
        <end position="43"/>
    </location>
</feature>
<name>A0A0D1Y2C0_9PEZI</name>
<dbReference type="RefSeq" id="XP_016219070.1">
    <property type="nucleotide sequence ID" value="XM_016352813.1"/>
</dbReference>
<sequence>MGCGGSKENKTPADAEIQQPVRKVRTNFSDIHYDEPASGRRDTVYAPSEIPESRRPTEIPEEGQASPPAATFVGTDGMLSPGSPASPAVGRRRSWYEKYKEMTKNKSISDEDMKRVLGMNRAELEQWAKDRPGIGPRQESQFAGDVGYMGSGGDSG</sequence>
<keyword evidence="3" id="KW-1185">Reference proteome</keyword>
<evidence type="ECO:0000313" key="2">
    <source>
        <dbReference type="EMBL" id="KIW09201.1"/>
    </source>
</evidence>
<dbReference type="HOGENOM" id="CLU_1688100_0_0_1"/>
<dbReference type="EMBL" id="KN847529">
    <property type="protein sequence ID" value="KIW09201.1"/>
    <property type="molecule type" value="Genomic_DNA"/>
</dbReference>
<organism evidence="2 3">
    <name type="scientific">Verruconis gallopava</name>
    <dbReference type="NCBI Taxonomy" id="253628"/>
    <lineage>
        <taxon>Eukaryota</taxon>
        <taxon>Fungi</taxon>
        <taxon>Dikarya</taxon>
        <taxon>Ascomycota</taxon>
        <taxon>Pezizomycotina</taxon>
        <taxon>Dothideomycetes</taxon>
        <taxon>Pleosporomycetidae</taxon>
        <taxon>Venturiales</taxon>
        <taxon>Sympoventuriaceae</taxon>
        <taxon>Verruconis</taxon>
    </lineage>
</organism>
<reference evidence="2 3" key="1">
    <citation type="submission" date="2015-01" db="EMBL/GenBank/DDBJ databases">
        <title>The Genome Sequence of Ochroconis gallopava CBS43764.</title>
        <authorList>
            <consortium name="The Broad Institute Genomics Platform"/>
            <person name="Cuomo C."/>
            <person name="de Hoog S."/>
            <person name="Gorbushina A."/>
            <person name="Stielow B."/>
            <person name="Teixiera M."/>
            <person name="Abouelleil A."/>
            <person name="Chapman S.B."/>
            <person name="Priest M."/>
            <person name="Young S.K."/>
            <person name="Wortman J."/>
            <person name="Nusbaum C."/>
            <person name="Birren B."/>
        </authorList>
    </citation>
    <scope>NUCLEOTIDE SEQUENCE [LARGE SCALE GENOMIC DNA]</scope>
    <source>
        <strain evidence="2 3">CBS 43764</strain>
    </source>
</reference>
<dbReference type="AlphaFoldDB" id="A0A0D1Y2C0"/>
<dbReference type="Proteomes" id="UP000053259">
    <property type="component" value="Unassembled WGS sequence"/>
</dbReference>